<comment type="caution">
    <text evidence="13">The sequence shown here is derived from an EMBL/GenBank/DDBJ whole genome shotgun (WGS) entry which is preliminary data.</text>
</comment>
<keyword evidence="14" id="KW-1185">Reference proteome</keyword>
<dbReference type="InterPro" id="IPR000719">
    <property type="entry name" value="Prot_kinase_dom"/>
</dbReference>
<organism evidence="13 14">
    <name type="scientific">Chrysochromulina tobinii</name>
    <dbReference type="NCBI Taxonomy" id="1460289"/>
    <lineage>
        <taxon>Eukaryota</taxon>
        <taxon>Haptista</taxon>
        <taxon>Haptophyta</taxon>
        <taxon>Prymnesiophyceae</taxon>
        <taxon>Prymnesiales</taxon>
        <taxon>Chrysochromulinaceae</taxon>
        <taxon>Chrysochromulina</taxon>
    </lineage>
</organism>
<reference evidence="14" key="1">
    <citation type="journal article" date="2015" name="PLoS Genet.">
        <title>Genome Sequence and Transcriptome Analyses of Chrysochromulina tobin: Metabolic Tools for Enhanced Algal Fitness in the Prominent Order Prymnesiales (Haptophyceae).</title>
        <authorList>
            <person name="Hovde B.T."/>
            <person name="Deodato C.R."/>
            <person name="Hunsperger H.M."/>
            <person name="Ryken S.A."/>
            <person name="Yost W."/>
            <person name="Jha R.K."/>
            <person name="Patterson J."/>
            <person name="Monnat R.J. Jr."/>
            <person name="Barlow S.B."/>
            <person name="Starkenburg S.R."/>
            <person name="Cattolico R.A."/>
        </authorList>
    </citation>
    <scope>NUCLEOTIDE SEQUENCE</scope>
    <source>
        <strain evidence="14">CCMP291</strain>
    </source>
</reference>
<dbReference type="PIRSF" id="PIRSF000654">
    <property type="entry name" value="Integrin-linked_kinase"/>
    <property type="match status" value="1"/>
</dbReference>
<dbReference type="PROSITE" id="PS50011">
    <property type="entry name" value="PROTEIN_KINASE_DOM"/>
    <property type="match status" value="1"/>
</dbReference>
<evidence type="ECO:0000256" key="2">
    <source>
        <dbReference type="ARBA" id="ARBA00012513"/>
    </source>
</evidence>
<dbReference type="CDD" id="cd06609">
    <property type="entry name" value="STKc_MST3_like"/>
    <property type="match status" value="1"/>
</dbReference>
<proteinExistence type="inferred from homology"/>
<keyword evidence="5 10" id="KW-0547">Nucleotide-binding</keyword>
<dbReference type="Gene3D" id="1.10.510.10">
    <property type="entry name" value="Transferase(Phosphotransferase) domain 1"/>
    <property type="match status" value="1"/>
</dbReference>
<comment type="similarity">
    <text evidence="1">Belongs to the protein kinase superfamily. STE Ser/Thr protein kinase family. STE20 subfamily.</text>
</comment>
<evidence type="ECO:0000256" key="1">
    <source>
        <dbReference type="ARBA" id="ARBA00008874"/>
    </source>
</evidence>
<dbReference type="SUPFAM" id="SSF56112">
    <property type="entry name" value="Protein kinase-like (PK-like)"/>
    <property type="match status" value="1"/>
</dbReference>
<name>A0A0M0JC13_9EUKA</name>
<feature type="coiled-coil region" evidence="11">
    <location>
        <begin position="29"/>
        <end position="56"/>
    </location>
</feature>
<evidence type="ECO:0000256" key="4">
    <source>
        <dbReference type="ARBA" id="ARBA00022679"/>
    </source>
</evidence>
<evidence type="ECO:0000256" key="7">
    <source>
        <dbReference type="ARBA" id="ARBA00022840"/>
    </source>
</evidence>
<keyword evidence="11" id="KW-0175">Coiled coil</keyword>
<protein>
    <recommendedName>
        <fullName evidence="2">non-specific serine/threonine protein kinase</fullName>
        <ecNumber evidence="2">2.7.11.1</ecNumber>
    </recommendedName>
</protein>
<evidence type="ECO:0000313" key="14">
    <source>
        <dbReference type="Proteomes" id="UP000037460"/>
    </source>
</evidence>
<evidence type="ECO:0000256" key="10">
    <source>
        <dbReference type="PROSITE-ProRule" id="PRU10141"/>
    </source>
</evidence>
<keyword evidence="4" id="KW-0808">Transferase</keyword>
<keyword evidence="6 13" id="KW-0418">Kinase</keyword>
<dbReference type="PANTHER" id="PTHR48012:SF10">
    <property type="entry name" value="FI20177P1"/>
    <property type="match status" value="1"/>
</dbReference>
<dbReference type="GO" id="GO:0004674">
    <property type="term" value="F:protein serine/threonine kinase activity"/>
    <property type="evidence" value="ECO:0007669"/>
    <property type="project" value="UniProtKB-KW"/>
</dbReference>
<dbReference type="Proteomes" id="UP000037460">
    <property type="component" value="Unassembled WGS sequence"/>
</dbReference>
<dbReference type="PANTHER" id="PTHR48012">
    <property type="entry name" value="STERILE20-LIKE KINASE, ISOFORM B-RELATED"/>
    <property type="match status" value="1"/>
</dbReference>
<evidence type="ECO:0000256" key="9">
    <source>
        <dbReference type="ARBA" id="ARBA00048679"/>
    </source>
</evidence>
<dbReference type="OrthoDB" id="8693905at2759"/>
<sequence>MYYECVERIGKGSFGEVFRGHHTETGETVAIKVIDLEQAEDEIEDIQQEIAVMAQCNSPYVTRYYDSYVSGTKLWIIMEYVGGGSVLDMMDAGPIVEAQIATILCETLKGLDYLHTQGKIHRDIKAANILLSRTGEVKLADFGVAGQITATMSKCCTFVGTPFWMAPEVIRQDQYNTKADIWSLGISALEMVMGEPPHADEHPMRVLLLIPKADPPTLSGEQWSPAFRDFVAQCLQMDAKKRPSAKELLHHRWIGSARKSASLTTLVEREISTLRRVVTFVTCAGLFS</sequence>
<evidence type="ECO:0000256" key="3">
    <source>
        <dbReference type="ARBA" id="ARBA00022527"/>
    </source>
</evidence>
<dbReference type="FunFam" id="1.10.510.10:FF:000499">
    <property type="entry name" value="Serine/threonine-protein kinase KIC1"/>
    <property type="match status" value="1"/>
</dbReference>
<dbReference type="PROSITE" id="PS00107">
    <property type="entry name" value="PROTEIN_KINASE_ATP"/>
    <property type="match status" value="1"/>
</dbReference>
<dbReference type="InterPro" id="IPR011009">
    <property type="entry name" value="Kinase-like_dom_sf"/>
</dbReference>
<evidence type="ECO:0000313" key="13">
    <source>
        <dbReference type="EMBL" id="KOO24126.1"/>
    </source>
</evidence>
<dbReference type="EMBL" id="JWZX01003123">
    <property type="protein sequence ID" value="KOO24126.1"/>
    <property type="molecule type" value="Genomic_DNA"/>
</dbReference>
<dbReference type="GO" id="GO:0005737">
    <property type="term" value="C:cytoplasm"/>
    <property type="evidence" value="ECO:0007669"/>
    <property type="project" value="TreeGrafter"/>
</dbReference>
<evidence type="ECO:0000256" key="11">
    <source>
        <dbReference type="SAM" id="Coils"/>
    </source>
</evidence>
<keyword evidence="7 10" id="KW-0067">ATP-binding</keyword>
<dbReference type="InterPro" id="IPR017441">
    <property type="entry name" value="Protein_kinase_ATP_BS"/>
</dbReference>
<dbReference type="AlphaFoldDB" id="A0A0M0JC13"/>
<feature type="domain" description="Protein kinase" evidence="12">
    <location>
        <begin position="3"/>
        <end position="254"/>
    </location>
</feature>
<keyword evidence="3" id="KW-0723">Serine/threonine-protein kinase</keyword>
<dbReference type="InterPro" id="IPR050629">
    <property type="entry name" value="STE20/SPS1-PAK"/>
</dbReference>
<accession>A0A0M0JC13</accession>
<evidence type="ECO:0000256" key="8">
    <source>
        <dbReference type="ARBA" id="ARBA00047899"/>
    </source>
</evidence>
<gene>
    <name evidence="13" type="ORF">Ctob_012980</name>
</gene>
<dbReference type="SMART" id="SM00220">
    <property type="entry name" value="S_TKc"/>
    <property type="match status" value="1"/>
</dbReference>
<evidence type="ECO:0000259" key="12">
    <source>
        <dbReference type="PROSITE" id="PS50011"/>
    </source>
</evidence>
<comment type="catalytic activity">
    <reaction evidence="8">
        <text>L-threonyl-[protein] + ATP = O-phospho-L-threonyl-[protein] + ADP + H(+)</text>
        <dbReference type="Rhea" id="RHEA:46608"/>
        <dbReference type="Rhea" id="RHEA-COMP:11060"/>
        <dbReference type="Rhea" id="RHEA-COMP:11605"/>
        <dbReference type="ChEBI" id="CHEBI:15378"/>
        <dbReference type="ChEBI" id="CHEBI:30013"/>
        <dbReference type="ChEBI" id="CHEBI:30616"/>
        <dbReference type="ChEBI" id="CHEBI:61977"/>
        <dbReference type="ChEBI" id="CHEBI:456216"/>
        <dbReference type="EC" id="2.7.11.1"/>
    </reaction>
</comment>
<dbReference type="EC" id="2.7.11.1" evidence="2"/>
<comment type="catalytic activity">
    <reaction evidence="9">
        <text>L-seryl-[protein] + ATP = O-phospho-L-seryl-[protein] + ADP + H(+)</text>
        <dbReference type="Rhea" id="RHEA:17989"/>
        <dbReference type="Rhea" id="RHEA-COMP:9863"/>
        <dbReference type="Rhea" id="RHEA-COMP:11604"/>
        <dbReference type="ChEBI" id="CHEBI:15378"/>
        <dbReference type="ChEBI" id="CHEBI:29999"/>
        <dbReference type="ChEBI" id="CHEBI:30616"/>
        <dbReference type="ChEBI" id="CHEBI:83421"/>
        <dbReference type="ChEBI" id="CHEBI:456216"/>
        <dbReference type="EC" id="2.7.11.1"/>
    </reaction>
</comment>
<dbReference type="Pfam" id="PF00069">
    <property type="entry name" value="Pkinase"/>
    <property type="match status" value="1"/>
</dbReference>
<evidence type="ECO:0000256" key="5">
    <source>
        <dbReference type="ARBA" id="ARBA00022741"/>
    </source>
</evidence>
<evidence type="ECO:0000256" key="6">
    <source>
        <dbReference type="ARBA" id="ARBA00022777"/>
    </source>
</evidence>
<feature type="binding site" evidence="10">
    <location>
        <position position="32"/>
    </location>
    <ligand>
        <name>ATP</name>
        <dbReference type="ChEBI" id="CHEBI:30616"/>
    </ligand>
</feature>
<dbReference type="GO" id="GO:0005524">
    <property type="term" value="F:ATP binding"/>
    <property type="evidence" value="ECO:0007669"/>
    <property type="project" value="UniProtKB-UniRule"/>
</dbReference>